<evidence type="ECO:0000256" key="4">
    <source>
        <dbReference type="ARBA" id="ARBA00022723"/>
    </source>
</evidence>
<dbReference type="Pfam" id="PF04055">
    <property type="entry name" value="Radical_SAM"/>
    <property type="match status" value="1"/>
</dbReference>
<dbReference type="SUPFAM" id="SSF102114">
    <property type="entry name" value="Radical SAM enzymes"/>
    <property type="match status" value="1"/>
</dbReference>
<comment type="cofactor">
    <cofactor evidence="1">
        <name>[4Fe-4S] cluster</name>
        <dbReference type="ChEBI" id="CHEBI:49883"/>
    </cofactor>
</comment>
<evidence type="ECO:0000313" key="8">
    <source>
        <dbReference type="EMBL" id="MCM3716533.1"/>
    </source>
</evidence>
<dbReference type="InterPro" id="IPR007197">
    <property type="entry name" value="rSAM"/>
</dbReference>
<evidence type="ECO:0000259" key="7">
    <source>
        <dbReference type="PROSITE" id="PS51918"/>
    </source>
</evidence>
<dbReference type="InterPro" id="IPR013785">
    <property type="entry name" value="Aldolase_TIM"/>
</dbReference>
<keyword evidence="3" id="KW-0949">S-adenosyl-L-methionine</keyword>
<keyword evidence="5" id="KW-0408">Iron</keyword>
<name>A0A9X2DWI6_9BACI</name>
<dbReference type="GO" id="GO:0044689">
    <property type="term" value="F:7,8-didemethyl-8-hydroxy-5-deazariboflavin synthase activity"/>
    <property type="evidence" value="ECO:0007669"/>
    <property type="project" value="TreeGrafter"/>
</dbReference>
<dbReference type="Proteomes" id="UP001139179">
    <property type="component" value="Unassembled WGS sequence"/>
</dbReference>
<evidence type="ECO:0000256" key="2">
    <source>
        <dbReference type="ARBA" id="ARBA00022485"/>
    </source>
</evidence>
<reference evidence="8" key="1">
    <citation type="submission" date="2022-05" db="EMBL/GenBank/DDBJ databases">
        <title>Comparative Genomics of Spacecraft Associated Microbes.</title>
        <authorList>
            <person name="Tran M.T."/>
            <person name="Wright A."/>
            <person name="Seuylemezian A."/>
            <person name="Eisen J."/>
            <person name="Coil D."/>
        </authorList>
    </citation>
    <scope>NUCLEOTIDE SEQUENCE</scope>
    <source>
        <strain evidence="8">214.1.1</strain>
    </source>
</reference>
<organism evidence="8 9">
    <name type="scientific">Halalkalibacter oceani</name>
    <dbReference type="NCBI Taxonomy" id="1653776"/>
    <lineage>
        <taxon>Bacteria</taxon>
        <taxon>Bacillati</taxon>
        <taxon>Bacillota</taxon>
        <taxon>Bacilli</taxon>
        <taxon>Bacillales</taxon>
        <taxon>Bacillaceae</taxon>
        <taxon>Halalkalibacter</taxon>
    </lineage>
</organism>
<evidence type="ECO:0000313" key="9">
    <source>
        <dbReference type="Proteomes" id="UP001139179"/>
    </source>
</evidence>
<evidence type="ECO:0000256" key="1">
    <source>
        <dbReference type="ARBA" id="ARBA00001966"/>
    </source>
</evidence>
<dbReference type="PANTHER" id="PTHR43076">
    <property type="entry name" value="FO SYNTHASE (COFH)"/>
    <property type="match status" value="1"/>
</dbReference>
<gene>
    <name evidence="8" type="ORF">M3202_21030</name>
</gene>
<evidence type="ECO:0000256" key="3">
    <source>
        <dbReference type="ARBA" id="ARBA00022691"/>
    </source>
</evidence>
<dbReference type="PROSITE" id="PS51918">
    <property type="entry name" value="RADICAL_SAM"/>
    <property type="match status" value="1"/>
</dbReference>
<protein>
    <submittedName>
        <fullName evidence="8">MSMEG_0568 family radical SAM protein</fullName>
    </submittedName>
</protein>
<feature type="domain" description="Radical SAM core" evidence="7">
    <location>
        <begin position="123"/>
        <end position="354"/>
    </location>
</feature>
<dbReference type="GO" id="GO:0046872">
    <property type="term" value="F:metal ion binding"/>
    <property type="evidence" value="ECO:0007669"/>
    <property type="project" value="UniProtKB-KW"/>
</dbReference>
<dbReference type="AlphaFoldDB" id="A0A9X2DWI6"/>
<dbReference type="InterPro" id="IPR016779">
    <property type="entry name" value="rSAM_MSMEG0568"/>
</dbReference>
<comment type="caution">
    <text evidence="8">The sequence shown here is derived from an EMBL/GenBank/DDBJ whole genome shotgun (WGS) entry which is preliminary data.</text>
</comment>
<dbReference type="SFLD" id="SFLDG01107">
    <property type="entry name" value="Uncharacterised_Radical_SAM_Su"/>
    <property type="match status" value="1"/>
</dbReference>
<sequence>MSGSKEVKHTPAQASLEALLVDLHNRGIRTNGVELSGRRGGAGPTDDKAFLLNGQAVMLPTLNEPAKYSPYSLEKNDSGYALKNEGMPSPVAAFLQEVKRPKFYDLQTEDGIPYNKIAVLHGADVLASTVIQSCIRWSPENRCKFCAIGHSLESGNTIARKQPKQLAEVVQAAEQLDGIKHITLTTGTPNEVDRGALYLTECVKEIRKVSELPIQVQCEPPEDDRFYQMLKKAGADTIGLHVESFDETVRKEMMPSKSSISLETYFQAFEKAVAVFGRNQVSTYVIIGLGEDMETTVAGCAKAAKLGVYPFVVPLRPLSGTMLADANPPTSEVMNEMYQRVSQILAQEKLSSAKSSAGCAKCGACSALPFFEKLASGAN</sequence>
<dbReference type="NCBIfam" id="NF045502">
    <property type="entry name" value="variant_rSAM"/>
    <property type="match status" value="1"/>
</dbReference>
<dbReference type="SMART" id="SM00729">
    <property type="entry name" value="Elp3"/>
    <property type="match status" value="1"/>
</dbReference>
<dbReference type="NCBIfam" id="TIGR04043">
    <property type="entry name" value="rSAM_MSMEG_0568"/>
    <property type="match status" value="1"/>
</dbReference>
<dbReference type="PANTHER" id="PTHR43076:SF1">
    <property type="entry name" value="LIPOYL SYNTHASE 2"/>
    <property type="match status" value="1"/>
</dbReference>
<evidence type="ECO:0000256" key="5">
    <source>
        <dbReference type="ARBA" id="ARBA00023004"/>
    </source>
</evidence>
<keyword evidence="4" id="KW-0479">Metal-binding</keyword>
<proteinExistence type="predicted"/>
<dbReference type="CDD" id="cd01335">
    <property type="entry name" value="Radical_SAM"/>
    <property type="match status" value="1"/>
</dbReference>
<keyword evidence="9" id="KW-1185">Reference proteome</keyword>
<dbReference type="GO" id="GO:0051539">
    <property type="term" value="F:4 iron, 4 sulfur cluster binding"/>
    <property type="evidence" value="ECO:0007669"/>
    <property type="project" value="UniProtKB-KW"/>
</dbReference>
<dbReference type="InterPro" id="IPR058240">
    <property type="entry name" value="rSAM_sf"/>
</dbReference>
<dbReference type="Gene3D" id="3.20.20.70">
    <property type="entry name" value="Aldolase class I"/>
    <property type="match status" value="1"/>
</dbReference>
<dbReference type="SFLD" id="SFLDS00029">
    <property type="entry name" value="Radical_SAM"/>
    <property type="match status" value="1"/>
</dbReference>
<dbReference type="InterPro" id="IPR006638">
    <property type="entry name" value="Elp3/MiaA/NifB-like_rSAM"/>
</dbReference>
<evidence type="ECO:0000256" key="6">
    <source>
        <dbReference type="ARBA" id="ARBA00023014"/>
    </source>
</evidence>
<dbReference type="InterPro" id="IPR034405">
    <property type="entry name" value="F420"/>
</dbReference>
<keyword evidence="2" id="KW-0004">4Fe-4S</keyword>
<keyword evidence="6" id="KW-0411">Iron-sulfur</keyword>
<dbReference type="RefSeq" id="WP_251225182.1">
    <property type="nucleotide sequence ID" value="NZ_JAMBOL010000042.1"/>
</dbReference>
<accession>A0A9X2DWI6</accession>
<dbReference type="EMBL" id="JAMBOL010000042">
    <property type="protein sequence ID" value="MCM3716533.1"/>
    <property type="molecule type" value="Genomic_DNA"/>
</dbReference>